<gene>
    <name evidence="1" type="ORF">LT85_3873</name>
</gene>
<name>A0A0A1FES9_9BURK</name>
<protein>
    <submittedName>
        <fullName evidence="1">Uncharacterized protein</fullName>
    </submittedName>
</protein>
<organism evidence="1 2">
    <name type="scientific">Collimonas arenae</name>
    <dbReference type="NCBI Taxonomy" id="279058"/>
    <lineage>
        <taxon>Bacteria</taxon>
        <taxon>Pseudomonadati</taxon>
        <taxon>Pseudomonadota</taxon>
        <taxon>Betaproteobacteria</taxon>
        <taxon>Burkholderiales</taxon>
        <taxon>Oxalobacteraceae</taxon>
        <taxon>Collimonas</taxon>
    </lineage>
</organism>
<reference evidence="2" key="1">
    <citation type="journal article" date="2014" name="Soil Biol. Biochem.">
        <title>Structure and function of bacterial communities in ageing soils: Insights from the Mendocino ecological staircase.</title>
        <authorList>
            <person name="Uroz S."/>
            <person name="Tech J.J."/>
            <person name="Sawaya N.A."/>
            <person name="Frey-Klett P."/>
            <person name="Leveau J.H.J."/>
        </authorList>
    </citation>
    <scope>NUCLEOTIDE SEQUENCE [LARGE SCALE GENOMIC DNA]</scope>
    <source>
        <strain evidence="2">Cal35</strain>
    </source>
</reference>
<evidence type="ECO:0000313" key="1">
    <source>
        <dbReference type="EMBL" id="AIY43031.1"/>
    </source>
</evidence>
<dbReference type="EMBL" id="CP009962">
    <property type="protein sequence ID" value="AIY43031.1"/>
    <property type="molecule type" value="Genomic_DNA"/>
</dbReference>
<proteinExistence type="predicted"/>
<dbReference type="AlphaFoldDB" id="A0A0A1FES9"/>
<keyword evidence="2" id="KW-1185">Reference proteome</keyword>
<sequence length="64" mass="7317">MKNIPDAADLFSHDIQTAVGMTTHFLRYHKGIDYQYAYNERGDVIENAGQMMRVPEDRDGNSLV</sequence>
<evidence type="ECO:0000313" key="2">
    <source>
        <dbReference type="Proteomes" id="UP000030302"/>
    </source>
</evidence>
<dbReference type="HOGENOM" id="CLU_2859960_0_0_4"/>
<accession>A0A0A1FES9</accession>
<dbReference type="Proteomes" id="UP000030302">
    <property type="component" value="Chromosome"/>
</dbReference>
<dbReference type="KEGG" id="care:LT85_3873"/>